<feature type="domain" description="VWFA" evidence="2">
    <location>
        <begin position="28"/>
        <end position="206"/>
    </location>
</feature>
<dbReference type="Pfam" id="PF13519">
    <property type="entry name" value="VWA_2"/>
    <property type="match status" value="1"/>
</dbReference>
<gene>
    <name evidence="3" type="ORF">SAMN06265368_2749</name>
</gene>
<evidence type="ECO:0000313" key="4">
    <source>
        <dbReference type="Proteomes" id="UP000219439"/>
    </source>
</evidence>
<dbReference type="SUPFAM" id="SSF53300">
    <property type="entry name" value="vWA-like"/>
    <property type="match status" value="1"/>
</dbReference>
<sequence length="802" mass="86497">MNIFKISNLFKTIVPLTFLCGPAFANDATMFVFDASGSMWGQIEGRSKIETARTAFREIGQNWQGKQTGLIAYGHRRKGDCRDIETIVPLSKDGYGAVAGAIASLTPKGKTPLSAAVRQAAEHLKFEENAATVILFSDGIETCDADPCALASQLDTLGIDFTAHVIGFGIASKDDKAKLQCIANNTGGTYRDASDAGSLKDALNNLAKEQAPKTEEEATGSTQLTLTLALGEGTVRPDEVSFRAINQRTGKKQLLGKLQGADQILTGLSAKLAHGHYQIEAISPEGKGSVDAQINGKSKELAVPFTAGAASFSLLDQGPYQLGIEHSFFLHAEGALQSNAEYSVQLMDPANKTRIDQEYRFGSDGAGLSWHTFASPAKAGTYEVQVIQDGKILSRSPVAYVADHTPTWTGDLDGAPGGKLKAGITGNLYYSNQLVLRQNGQEIQSTSLENLITPQGLFLTLPAQSGTYDLSYIHTDAADNRVETNLTTLRVGDVTLPDDPDSVAAPTDQSNISDKDRQVFEVKNTPSTADPATLRKVTQDQMSHYCADQDLCLIDIPRLGASKIPLLRGFGLNGASDDGRGRPTFTVFNVENGEWLIHNPTFMQQLTDCIGYGPSGERDPDHGPTVDSMCILRDSNGRSVYQFELLEEWTSNRLAASNAAMEKKAKASGHLDADGHGPDMADLSQSLFGDWTLTTLDQSKPLGMIRFEPTQNNAETTGMISLQNQALIRMPPVDIALPKITLQRDGAEGDVYSIQFEGGEGAQKTNVLLNRPGDWDGQAREYVGVLVTNGYKAQFKVRAFKQ</sequence>
<dbReference type="EMBL" id="OBEL01000002">
    <property type="protein sequence ID" value="SNZ19659.1"/>
    <property type="molecule type" value="Genomic_DNA"/>
</dbReference>
<dbReference type="InterPro" id="IPR017868">
    <property type="entry name" value="Filamin/ABP280_repeat-like"/>
</dbReference>
<accession>A0A285PD68</accession>
<dbReference type="PROSITE" id="PS50234">
    <property type="entry name" value="VWFA"/>
    <property type="match status" value="1"/>
</dbReference>
<dbReference type="InterPro" id="IPR036465">
    <property type="entry name" value="vWFA_dom_sf"/>
</dbReference>
<dbReference type="Proteomes" id="UP000219439">
    <property type="component" value="Unassembled WGS sequence"/>
</dbReference>
<feature type="chain" id="PRO_5013193784" evidence="1">
    <location>
        <begin position="26"/>
        <end position="802"/>
    </location>
</feature>
<evidence type="ECO:0000313" key="3">
    <source>
        <dbReference type="EMBL" id="SNZ19659.1"/>
    </source>
</evidence>
<reference evidence="3 4" key="1">
    <citation type="submission" date="2017-09" db="EMBL/GenBank/DDBJ databases">
        <authorList>
            <person name="Ehlers B."/>
            <person name="Leendertz F.H."/>
        </authorList>
    </citation>
    <scope>NUCLEOTIDE SEQUENCE [LARGE SCALE GENOMIC DNA]</scope>
    <source>
        <strain evidence="3 4">DSM 18289</strain>
    </source>
</reference>
<dbReference type="AlphaFoldDB" id="A0A285PD68"/>
<dbReference type="PROSITE" id="PS50194">
    <property type="entry name" value="FILAMIN_REPEAT"/>
    <property type="match status" value="1"/>
</dbReference>
<dbReference type="SMART" id="SM00327">
    <property type="entry name" value="VWA"/>
    <property type="match status" value="1"/>
</dbReference>
<dbReference type="InterPro" id="IPR002035">
    <property type="entry name" value="VWF_A"/>
</dbReference>
<keyword evidence="4" id="KW-1185">Reference proteome</keyword>
<dbReference type="RefSeq" id="WP_170956098.1">
    <property type="nucleotide sequence ID" value="NZ_OBEL01000002.1"/>
</dbReference>
<feature type="signal peptide" evidence="1">
    <location>
        <begin position="1"/>
        <end position="25"/>
    </location>
</feature>
<evidence type="ECO:0000256" key="1">
    <source>
        <dbReference type="SAM" id="SignalP"/>
    </source>
</evidence>
<dbReference type="Gene3D" id="3.40.50.410">
    <property type="entry name" value="von Willebrand factor, type A domain"/>
    <property type="match status" value="1"/>
</dbReference>
<protein>
    <submittedName>
        <fullName evidence="3">von Willebrand factor type A domain-containing protein</fullName>
    </submittedName>
</protein>
<proteinExistence type="predicted"/>
<organism evidence="3 4">
    <name type="scientific">Cohaesibacter gelatinilyticus</name>
    <dbReference type="NCBI Taxonomy" id="372072"/>
    <lineage>
        <taxon>Bacteria</taxon>
        <taxon>Pseudomonadati</taxon>
        <taxon>Pseudomonadota</taxon>
        <taxon>Alphaproteobacteria</taxon>
        <taxon>Hyphomicrobiales</taxon>
        <taxon>Cohaesibacteraceae</taxon>
    </lineage>
</organism>
<evidence type="ECO:0000259" key="2">
    <source>
        <dbReference type="PROSITE" id="PS50234"/>
    </source>
</evidence>
<name>A0A285PD68_9HYPH</name>
<keyword evidence="1" id="KW-0732">Signal</keyword>